<name>A0A1Q9AE64_9HYPH</name>
<proteinExistence type="predicted"/>
<dbReference type="Gene3D" id="2.10.260.10">
    <property type="match status" value="1"/>
</dbReference>
<keyword evidence="1" id="KW-0238">DNA-binding</keyword>
<dbReference type="InterPro" id="IPR007159">
    <property type="entry name" value="SpoVT-AbrB_dom"/>
</dbReference>
<evidence type="ECO:0000256" key="1">
    <source>
        <dbReference type="PROSITE-ProRule" id="PRU01076"/>
    </source>
</evidence>
<sequence>MATSTLRNVGGSVMMTIPKPVLEELGLGANAKLEVSVEEGRIVAAPQKRQKYTLEELLAQCDADAAVTPEDEDWLNDRPAGREAL</sequence>
<dbReference type="OrthoDB" id="9795766at2"/>
<dbReference type="STRING" id="1672749.BJF92_00285"/>
<dbReference type="SUPFAM" id="SSF89447">
    <property type="entry name" value="AbrB/MazE/MraZ-like"/>
    <property type="match status" value="1"/>
</dbReference>
<dbReference type="GO" id="GO:0003677">
    <property type="term" value="F:DNA binding"/>
    <property type="evidence" value="ECO:0007669"/>
    <property type="project" value="UniProtKB-UniRule"/>
</dbReference>
<evidence type="ECO:0000313" key="4">
    <source>
        <dbReference type="Proteomes" id="UP000186143"/>
    </source>
</evidence>
<dbReference type="EMBL" id="MKIO01000040">
    <property type="protein sequence ID" value="OLP53247.1"/>
    <property type="molecule type" value="Genomic_DNA"/>
</dbReference>
<dbReference type="PANTHER" id="PTHR40516">
    <property type="entry name" value="ANTITOXIN CHPS-RELATED"/>
    <property type="match status" value="1"/>
</dbReference>
<dbReference type="SMART" id="SM00966">
    <property type="entry name" value="SpoVT_AbrB"/>
    <property type="match status" value="1"/>
</dbReference>
<dbReference type="InterPro" id="IPR037914">
    <property type="entry name" value="SpoVT-AbrB_sf"/>
</dbReference>
<dbReference type="AlphaFoldDB" id="A0A1Q9AE64"/>
<protein>
    <submittedName>
        <fullName evidence="3">Antitoxin</fullName>
    </submittedName>
</protein>
<dbReference type="Proteomes" id="UP000186143">
    <property type="component" value="Unassembled WGS sequence"/>
</dbReference>
<evidence type="ECO:0000259" key="2">
    <source>
        <dbReference type="PROSITE" id="PS51740"/>
    </source>
</evidence>
<dbReference type="PROSITE" id="PS51740">
    <property type="entry name" value="SPOVT_ABRB"/>
    <property type="match status" value="1"/>
</dbReference>
<organism evidence="3 4">
    <name type="scientific">Xaviernesmea rhizosphaerae</name>
    <dbReference type="NCBI Taxonomy" id="1672749"/>
    <lineage>
        <taxon>Bacteria</taxon>
        <taxon>Pseudomonadati</taxon>
        <taxon>Pseudomonadota</taxon>
        <taxon>Alphaproteobacteria</taxon>
        <taxon>Hyphomicrobiales</taxon>
        <taxon>Rhizobiaceae</taxon>
        <taxon>Rhizobium/Agrobacterium group</taxon>
        <taxon>Xaviernesmea</taxon>
    </lineage>
</organism>
<reference evidence="3 4" key="1">
    <citation type="submission" date="2016-09" db="EMBL/GenBank/DDBJ databases">
        <title>Rhizobium sp. nov., a novel species isolated from the rice rhizosphere.</title>
        <authorList>
            <person name="Zhao J."/>
            <person name="Zhang X."/>
        </authorList>
    </citation>
    <scope>NUCLEOTIDE SEQUENCE [LARGE SCALE GENOMIC DNA]</scope>
    <source>
        <strain evidence="3 4">MH17</strain>
    </source>
</reference>
<comment type="caution">
    <text evidence="3">The sequence shown here is derived from an EMBL/GenBank/DDBJ whole genome shotgun (WGS) entry which is preliminary data.</text>
</comment>
<evidence type="ECO:0000313" key="3">
    <source>
        <dbReference type="EMBL" id="OLP53247.1"/>
    </source>
</evidence>
<feature type="domain" description="SpoVT-AbrB" evidence="2">
    <location>
        <begin position="4"/>
        <end position="49"/>
    </location>
</feature>
<accession>A0A1Q9AE64</accession>
<dbReference type="PANTHER" id="PTHR40516:SF1">
    <property type="entry name" value="ANTITOXIN CHPS-RELATED"/>
    <property type="match status" value="1"/>
</dbReference>
<dbReference type="RefSeq" id="WP_075636482.1">
    <property type="nucleotide sequence ID" value="NZ_MKIO01000040.1"/>
</dbReference>
<dbReference type="GO" id="GO:0097351">
    <property type="term" value="F:toxin sequestering activity"/>
    <property type="evidence" value="ECO:0007669"/>
    <property type="project" value="InterPro"/>
</dbReference>
<dbReference type="Pfam" id="PF04014">
    <property type="entry name" value="MazE_antitoxin"/>
    <property type="match status" value="1"/>
</dbReference>
<dbReference type="InterPro" id="IPR039052">
    <property type="entry name" value="Antitox_PemI-like"/>
</dbReference>
<gene>
    <name evidence="3" type="ORF">BJF92_00285</name>
</gene>